<gene>
    <name evidence="1" type="ORF">ACFOZ4_12050</name>
</gene>
<evidence type="ECO:0000313" key="2">
    <source>
        <dbReference type="Proteomes" id="UP001595816"/>
    </source>
</evidence>
<dbReference type="InterPro" id="IPR051209">
    <property type="entry name" value="FAD-bind_Monooxygenase_sf"/>
</dbReference>
<keyword evidence="1" id="KW-0560">Oxidoreductase</keyword>
<keyword evidence="2" id="KW-1185">Reference proteome</keyword>
<proteinExistence type="predicted"/>
<accession>A0ABV8LK27</accession>
<dbReference type="PANTHER" id="PTHR42877:SF4">
    <property type="entry name" value="FAD_NAD(P)-BINDING DOMAIN-CONTAINING PROTEIN-RELATED"/>
    <property type="match status" value="1"/>
</dbReference>
<dbReference type="PRINTS" id="PR00411">
    <property type="entry name" value="PNDRDTASEI"/>
</dbReference>
<protein>
    <submittedName>
        <fullName evidence="1">Flavin-containing monooxygenase</fullName>
        <ecNumber evidence="1">1.14.13.-</ecNumber>
    </submittedName>
</protein>
<evidence type="ECO:0000313" key="1">
    <source>
        <dbReference type="EMBL" id="MFC4131336.1"/>
    </source>
</evidence>
<dbReference type="EC" id="1.14.13.-" evidence="1"/>
<name>A0ABV8LK27_9ACTN</name>
<dbReference type="SUPFAM" id="SSF51905">
    <property type="entry name" value="FAD/NAD(P)-binding domain"/>
    <property type="match status" value="2"/>
</dbReference>
<dbReference type="PRINTS" id="PR00368">
    <property type="entry name" value="FADPNR"/>
</dbReference>
<organism evidence="1 2">
    <name type="scientific">Hamadaea flava</name>
    <dbReference type="NCBI Taxonomy" id="1742688"/>
    <lineage>
        <taxon>Bacteria</taxon>
        <taxon>Bacillati</taxon>
        <taxon>Actinomycetota</taxon>
        <taxon>Actinomycetes</taxon>
        <taxon>Micromonosporales</taxon>
        <taxon>Micromonosporaceae</taxon>
        <taxon>Hamadaea</taxon>
    </lineage>
</organism>
<comment type="caution">
    <text evidence="1">The sequence shown here is derived from an EMBL/GenBank/DDBJ whole genome shotgun (WGS) entry which is preliminary data.</text>
</comment>
<dbReference type="Proteomes" id="UP001595816">
    <property type="component" value="Unassembled WGS sequence"/>
</dbReference>
<dbReference type="EMBL" id="JBHSAY010000006">
    <property type="protein sequence ID" value="MFC4131336.1"/>
    <property type="molecule type" value="Genomic_DNA"/>
</dbReference>
<sequence length="490" mass="54074">MTQHVDIAIVGAGFGGLGAAIRLSKAGFGDLLVFDDGDDVGGTWRDNTYPGCACDVPSHLYSFSFASNPDWSNTFSGQAEIWAYLRGCVERFGLRERIRTGHRVTDAAWDGTRWVITTSRGEYTARVLVAAAGPLSDPAIPDIPGIGDFEGTVFHSARWRHDHDLSGKRVAVIGTGASAIQFVPRIQPEVAKLSLFQRTPAWIMPRLTRRISRVERLIYRHVPGAQRLARLGIYSVRDAMGVGFLHPRVNRLASRLSLRTLRRQVRDPQLRDKITPRYAMGCKRVLISNDYWPTLTKPNVDVVTSGIARITASGLITADGMEHPADTIILGTGFHVTDSPIMRHIRGADGRALSEAWTPSMYAYRGTTVPGFPNLFFLLGPNTGLGHTSVVLMIESQLNLVVKALKHMRARGLTAIEPTPAAQRDWSATIAKKMRGTVWETGCSSWYLDATGRNTTIWPGFATSFRWRTRHFRAADYVAPSAVKEHADAL</sequence>
<dbReference type="GO" id="GO:0004497">
    <property type="term" value="F:monooxygenase activity"/>
    <property type="evidence" value="ECO:0007669"/>
    <property type="project" value="UniProtKB-KW"/>
</dbReference>
<reference evidence="2" key="1">
    <citation type="journal article" date="2019" name="Int. J. Syst. Evol. Microbiol.">
        <title>The Global Catalogue of Microorganisms (GCM) 10K type strain sequencing project: providing services to taxonomists for standard genome sequencing and annotation.</title>
        <authorList>
            <consortium name="The Broad Institute Genomics Platform"/>
            <consortium name="The Broad Institute Genome Sequencing Center for Infectious Disease"/>
            <person name="Wu L."/>
            <person name="Ma J."/>
        </authorList>
    </citation>
    <scope>NUCLEOTIDE SEQUENCE [LARGE SCALE GENOMIC DNA]</scope>
    <source>
        <strain evidence="2">CGMCC 4.7289</strain>
    </source>
</reference>
<dbReference type="Gene3D" id="3.50.50.60">
    <property type="entry name" value="FAD/NAD(P)-binding domain"/>
    <property type="match status" value="2"/>
</dbReference>
<dbReference type="RefSeq" id="WP_253754778.1">
    <property type="nucleotide sequence ID" value="NZ_JAMZDZ010000001.1"/>
</dbReference>
<dbReference type="InterPro" id="IPR036188">
    <property type="entry name" value="FAD/NAD-bd_sf"/>
</dbReference>
<keyword evidence="1" id="KW-0503">Monooxygenase</keyword>
<dbReference type="PANTHER" id="PTHR42877">
    <property type="entry name" value="L-ORNITHINE N(5)-MONOOXYGENASE-RELATED"/>
    <property type="match status" value="1"/>
</dbReference>
<dbReference type="Pfam" id="PF13738">
    <property type="entry name" value="Pyr_redox_3"/>
    <property type="match status" value="1"/>
</dbReference>